<feature type="transmembrane region" description="Helical" evidence="1">
    <location>
        <begin position="230"/>
        <end position="248"/>
    </location>
</feature>
<feature type="transmembrane region" description="Helical" evidence="1">
    <location>
        <begin position="81"/>
        <end position="99"/>
    </location>
</feature>
<dbReference type="Proteomes" id="UP000182314">
    <property type="component" value="Unassembled WGS sequence"/>
</dbReference>
<evidence type="ECO:0000313" key="3">
    <source>
        <dbReference type="EMBL" id="QSV12323.1"/>
    </source>
</evidence>
<protein>
    <submittedName>
        <fullName evidence="3 4">Acyltransferase</fullName>
    </submittedName>
</protein>
<feature type="transmembrane region" description="Helical" evidence="1">
    <location>
        <begin position="40"/>
        <end position="61"/>
    </location>
</feature>
<keyword evidence="1" id="KW-1133">Transmembrane helix</keyword>
<accession>A0AA94H1K8</accession>
<gene>
    <name evidence="3" type="ORF">AWR26_25065</name>
    <name evidence="4" type="ORF">SAMN05216286_1186</name>
</gene>
<feature type="domain" description="Acyltransferase 3" evidence="2">
    <location>
        <begin position="7"/>
        <end position="333"/>
    </location>
</feature>
<feature type="transmembrane region" description="Helical" evidence="1">
    <location>
        <begin position="194"/>
        <end position="218"/>
    </location>
</feature>
<dbReference type="PANTHER" id="PTHR23028:SF53">
    <property type="entry name" value="ACYL_TRANSF_3 DOMAIN-CONTAINING PROTEIN"/>
    <property type="match status" value="1"/>
</dbReference>
<keyword evidence="4" id="KW-0808">Transferase</keyword>
<dbReference type="PANTHER" id="PTHR23028">
    <property type="entry name" value="ACETYLTRANSFERASE"/>
    <property type="match status" value="1"/>
</dbReference>
<evidence type="ECO:0000313" key="6">
    <source>
        <dbReference type="Proteomes" id="UP000182314"/>
    </source>
</evidence>
<evidence type="ECO:0000313" key="5">
    <source>
        <dbReference type="Proteomes" id="UP000078227"/>
    </source>
</evidence>
<evidence type="ECO:0000259" key="2">
    <source>
        <dbReference type="Pfam" id="PF01757"/>
    </source>
</evidence>
<feature type="transmembrane region" description="Helical" evidence="1">
    <location>
        <begin position="9"/>
        <end position="28"/>
    </location>
</feature>
<keyword evidence="1" id="KW-0472">Membrane</keyword>
<proteinExistence type="predicted"/>
<feature type="transmembrane region" description="Helical" evidence="1">
    <location>
        <begin position="323"/>
        <end position="341"/>
    </location>
</feature>
<feature type="transmembrane region" description="Helical" evidence="1">
    <location>
        <begin position="254"/>
        <end position="273"/>
    </location>
</feature>
<reference evidence="3 5" key="2">
    <citation type="submission" date="2021-03" db="EMBL/GenBank/DDBJ databases">
        <authorList>
            <person name="Li Y."/>
            <person name="Li S."/>
            <person name="Chen M."/>
            <person name="Peng G."/>
            <person name="Tan Z."/>
            <person name="An Q."/>
        </authorList>
    </citation>
    <scope>NUCLEOTIDE SEQUENCE [LARGE SCALE GENOMIC DNA]</scope>
    <source>
        <strain evidence="3 5">Ola 51</strain>
    </source>
</reference>
<dbReference type="RefSeq" id="WP_071892709.1">
    <property type="nucleotide sequence ID" value="NZ_CP014007.2"/>
</dbReference>
<name>A0AA94H1K8_9ENTR</name>
<feature type="transmembrane region" description="Helical" evidence="1">
    <location>
        <begin position="285"/>
        <end position="303"/>
    </location>
</feature>
<dbReference type="GO" id="GO:0000271">
    <property type="term" value="P:polysaccharide biosynthetic process"/>
    <property type="evidence" value="ECO:0007669"/>
    <property type="project" value="TreeGrafter"/>
</dbReference>
<keyword evidence="1" id="KW-0812">Transmembrane</keyword>
<sequence length="367" mass="41922">MNGKIMSIHYLRGIAALAVVLFHFRGYLNGVYSQKDLGLILFSSGAFGVDLFFMISGFIIALSTKNNTSKITFVIRRFFRIYPCFIIIFAIGALLIYRFDPSENLLRALFFLHRDYTNVAPGFGYNVLGPAWTLTYEIYFYTTFVIAMSISQKYRTLISSLLILAPMFVIQLHYNGHISLSGVASANVPVDNPAFALLRFMSSPILSEFVVGMVFYELFNKGKFTIDVNIAKFIFFVCCGFFITYYFSGHFLGFGLKRGGIISLALLLGFIIYDNNVGFKENKTLNFLGDISFSIYISHYMFINLLNFYKPGFYVHEIGLARLFMMLTITISAGTILHFYIEKPFISLGKKIEKNLRRRNIKNEYTT</sequence>
<dbReference type="InterPro" id="IPR002656">
    <property type="entry name" value="Acyl_transf_3_dom"/>
</dbReference>
<keyword evidence="5" id="KW-1185">Reference proteome</keyword>
<evidence type="ECO:0000313" key="4">
    <source>
        <dbReference type="EMBL" id="SFB97638.1"/>
    </source>
</evidence>
<organism evidence="4 6">
    <name type="scientific">Kosakonia oryzae</name>
    <dbReference type="NCBI Taxonomy" id="497725"/>
    <lineage>
        <taxon>Bacteria</taxon>
        <taxon>Pseudomonadati</taxon>
        <taxon>Pseudomonadota</taxon>
        <taxon>Gammaproteobacteria</taxon>
        <taxon>Enterobacterales</taxon>
        <taxon>Enterobacteriaceae</taxon>
        <taxon>Kosakonia</taxon>
    </lineage>
</organism>
<dbReference type="GO" id="GO:0016020">
    <property type="term" value="C:membrane"/>
    <property type="evidence" value="ECO:0007669"/>
    <property type="project" value="TreeGrafter"/>
</dbReference>
<reference evidence="4 6" key="1">
    <citation type="submission" date="2016-10" db="EMBL/GenBank/DDBJ databases">
        <authorList>
            <person name="Varghese N."/>
            <person name="Submissions S."/>
        </authorList>
    </citation>
    <scope>NUCLEOTIDE SEQUENCE [LARGE SCALE GENOMIC DNA]</scope>
    <source>
        <strain evidence="4 6">CGMCC 1.7012</strain>
    </source>
</reference>
<feature type="transmembrane region" description="Helical" evidence="1">
    <location>
        <begin position="131"/>
        <end position="150"/>
    </location>
</feature>
<dbReference type="InterPro" id="IPR050879">
    <property type="entry name" value="Acyltransferase_3"/>
</dbReference>
<feature type="transmembrane region" description="Helical" evidence="1">
    <location>
        <begin position="157"/>
        <end position="174"/>
    </location>
</feature>
<dbReference type="Pfam" id="PF01757">
    <property type="entry name" value="Acyl_transf_3"/>
    <property type="match status" value="1"/>
</dbReference>
<dbReference type="EMBL" id="FOKO01000002">
    <property type="protein sequence ID" value="SFB97638.1"/>
    <property type="molecule type" value="Genomic_DNA"/>
</dbReference>
<dbReference type="EMBL" id="CP014007">
    <property type="protein sequence ID" value="QSV12323.1"/>
    <property type="molecule type" value="Genomic_DNA"/>
</dbReference>
<dbReference type="GO" id="GO:0016747">
    <property type="term" value="F:acyltransferase activity, transferring groups other than amino-acyl groups"/>
    <property type="evidence" value="ECO:0007669"/>
    <property type="project" value="InterPro"/>
</dbReference>
<dbReference type="AlphaFoldDB" id="A0AA94H1K8"/>
<keyword evidence="4" id="KW-0012">Acyltransferase</keyword>
<dbReference type="Proteomes" id="UP000078227">
    <property type="component" value="Chromosome"/>
</dbReference>
<evidence type="ECO:0000256" key="1">
    <source>
        <dbReference type="SAM" id="Phobius"/>
    </source>
</evidence>